<name>A0A8B8BBF6_CRAVI</name>
<organism evidence="2 3">
    <name type="scientific">Crassostrea virginica</name>
    <name type="common">Eastern oyster</name>
    <dbReference type="NCBI Taxonomy" id="6565"/>
    <lineage>
        <taxon>Eukaryota</taxon>
        <taxon>Metazoa</taxon>
        <taxon>Spiralia</taxon>
        <taxon>Lophotrochozoa</taxon>
        <taxon>Mollusca</taxon>
        <taxon>Bivalvia</taxon>
        <taxon>Autobranchia</taxon>
        <taxon>Pteriomorphia</taxon>
        <taxon>Ostreida</taxon>
        <taxon>Ostreoidea</taxon>
        <taxon>Ostreidae</taxon>
        <taxon>Crassostrea</taxon>
    </lineage>
</organism>
<accession>A0A8B8BBF6</accession>
<dbReference type="GeneID" id="111108952"/>
<dbReference type="Pfam" id="PF02330">
    <property type="entry name" value="MAM33"/>
    <property type="match status" value="1"/>
</dbReference>
<reference evidence="2" key="1">
    <citation type="submission" date="2024-06" db="UniProtKB">
        <authorList>
            <consortium name="RefSeq"/>
        </authorList>
    </citation>
    <scope>NUCLEOTIDE SEQUENCE [LARGE SCALE GENOMIC DNA]</scope>
</reference>
<dbReference type="AlphaFoldDB" id="A0A8B8BBF6"/>
<evidence type="ECO:0000256" key="1">
    <source>
        <dbReference type="ARBA" id="ARBA00005457"/>
    </source>
</evidence>
<dbReference type="PANTHER" id="PTHR10826">
    <property type="entry name" value="COMPLEMENT COMPONENT 1"/>
    <property type="match status" value="1"/>
</dbReference>
<dbReference type="SUPFAM" id="SSF54529">
    <property type="entry name" value="Mitochondrial glycoprotein MAM33-like"/>
    <property type="match status" value="1"/>
</dbReference>
<evidence type="ECO:0000313" key="2">
    <source>
        <dbReference type="Proteomes" id="UP000694844"/>
    </source>
</evidence>
<gene>
    <name evidence="3" type="primary">LOC111108952</name>
</gene>
<dbReference type="OrthoDB" id="278212at2759"/>
<dbReference type="InterPro" id="IPR003428">
    <property type="entry name" value="MAM33"/>
</dbReference>
<dbReference type="Gene3D" id="3.10.280.10">
    <property type="entry name" value="Mitochondrial glycoprotein"/>
    <property type="match status" value="1"/>
</dbReference>
<dbReference type="PANTHER" id="PTHR10826:SF1">
    <property type="entry name" value="COMPLEMENT COMPONENT 1 Q SUBCOMPONENT-BINDING PROTEIN, MITOCHONDRIAL"/>
    <property type="match status" value="1"/>
</dbReference>
<evidence type="ECO:0000313" key="3">
    <source>
        <dbReference type="RefSeq" id="XP_022300752.1"/>
    </source>
</evidence>
<comment type="similarity">
    <text evidence="1">Belongs to the MAM33 family.</text>
</comment>
<keyword evidence="2" id="KW-1185">Reference proteome</keyword>
<dbReference type="KEGG" id="cvn:111108952"/>
<dbReference type="RefSeq" id="XP_022300752.1">
    <property type="nucleotide sequence ID" value="XM_022445044.1"/>
</dbReference>
<reference evidence="3" key="2">
    <citation type="submission" date="2025-08" db="UniProtKB">
        <authorList>
            <consortium name="RefSeq"/>
        </authorList>
    </citation>
    <scope>IDENTIFICATION</scope>
    <source>
        <tissue evidence="3">Whole sample</tissue>
    </source>
</reference>
<sequence length="270" mass="31320">MFSEICVAIGTRRMGSMKKTIDVFKSKTLFFKQIVMISSLVNRNVVAKNVTVRSDLRRKFGVCGVLNNVTHADDSMTKGLRKEIESEKKYLQKDKSYFDGWEMTKTGTDVKMTKTFQSETISVMFNVNNSLVDNDMFDEFEDEEFNGPPMSSRPSFIVEIAKPSGMKMAIGCNVEPNKESFDQIEEMQEREEVSAGFEINSVQVYKDERLPTNYVCQEIDLQLYYILLDVLIERKIDSQFVDELIDFCTNYEHQLYVDFLQEMISHFSEK</sequence>
<dbReference type="InterPro" id="IPR036561">
    <property type="entry name" value="MAM33_sf"/>
</dbReference>
<proteinExistence type="inferred from homology"/>
<protein>
    <submittedName>
        <fullName evidence="3">Complement component 1 Q subcomponent-binding protein, mitochondrial-like</fullName>
    </submittedName>
</protein>
<dbReference type="Proteomes" id="UP000694844">
    <property type="component" value="Chromosome 1"/>
</dbReference>
<dbReference type="GO" id="GO:0005759">
    <property type="term" value="C:mitochondrial matrix"/>
    <property type="evidence" value="ECO:0007669"/>
    <property type="project" value="InterPro"/>
</dbReference>
<dbReference type="GO" id="GO:0042256">
    <property type="term" value="P:cytosolic ribosome assembly"/>
    <property type="evidence" value="ECO:0007669"/>
    <property type="project" value="TreeGrafter"/>
</dbReference>